<dbReference type="PANTHER" id="PTHR30329">
    <property type="entry name" value="STATOR ELEMENT OF FLAGELLAR MOTOR COMPLEX"/>
    <property type="match status" value="1"/>
</dbReference>
<evidence type="ECO:0000256" key="4">
    <source>
        <dbReference type="PROSITE-ProRule" id="PRU00473"/>
    </source>
</evidence>
<dbReference type="PRINTS" id="PR01021">
    <property type="entry name" value="OMPADOMAIN"/>
</dbReference>
<protein>
    <submittedName>
        <fullName evidence="7">OOP family OmpA-OmpF porin</fullName>
    </submittedName>
</protein>
<dbReference type="Proteomes" id="UP000295277">
    <property type="component" value="Unassembled WGS sequence"/>
</dbReference>
<organism evidence="7 8">
    <name type="scientific">Rhodovulum steppense</name>
    <dbReference type="NCBI Taxonomy" id="540251"/>
    <lineage>
        <taxon>Bacteria</taxon>
        <taxon>Pseudomonadati</taxon>
        <taxon>Pseudomonadota</taxon>
        <taxon>Alphaproteobacteria</taxon>
        <taxon>Rhodobacterales</taxon>
        <taxon>Paracoccaceae</taxon>
        <taxon>Rhodovulum</taxon>
    </lineage>
</organism>
<dbReference type="PANTHER" id="PTHR30329:SF21">
    <property type="entry name" value="LIPOPROTEIN YIAD-RELATED"/>
    <property type="match status" value="1"/>
</dbReference>
<keyword evidence="2 4" id="KW-0472">Membrane</keyword>
<dbReference type="Pfam" id="PF00691">
    <property type="entry name" value="OmpA"/>
    <property type="match status" value="1"/>
</dbReference>
<dbReference type="GO" id="GO:0009279">
    <property type="term" value="C:cell outer membrane"/>
    <property type="evidence" value="ECO:0007669"/>
    <property type="project" value="UniProtKB-SubCell"/>
</dbReference>
<evidence type="ECO:0000313" key="7">
    <source>
        <dbReference type="EMBL" id="TCM75459.1"/>
    </source>
</evidence>
<evidence type="ECO:0000256" key="2">
    <source>
        <dbReference type="ARBA" id="ARBA00023136"/>
    </source>
</evidence>
<dbReference type="Gene3D" id="3.30.1330.60">
    <property type="entry name" value="OmpA-like domain"/>
    <property type="match status" value="1"/>
</dbReference>
<reference evidence="7 8" key="1">
    <citation type="submission" date="2019-03" db="EMBL/GenBank/DDBJ databases">
        <title>Genomic Encyclopedia of Type Strains, Phase IV (KMG-IV): sequencing the most valuable type-strain genomes for metagenomic binning, comparative biology and taxonomic classification.</title>
        <authorList>
            <person name="Goeker M."/>
        </authorList>
    </citation>
    <scope>NUCLEOTIDE SEQUENCE [LARGE SCALE GENOMIC DNA]</scope>
    <source>
        <strain evidence="7 8">DSM 21153</strain>
    </source>
</reference>
<evidence type="ECO:0000259" key="6">
    <source>
        <dbReference type="PROSITE" id="PS51123"/>
    </source>
</evidence>
<keyword evidence="5" id="KW-0732">Signal</keyword>
<feature type="chain" id="PRO_5020867051" evidence="5">
    <location>
        <begin position="22"/>
        <end position="304"/>
    </location>
</feature>
<dbReference type="SUPFAM" id="SSF103088">
    <property type="entry name" value="OmpA-like"/>
    <property type="match status" value="1"/>
</dbReference>
<comment type="caution">
    <text evidence="7">The sequence shown here is derived from an EMBL/GenBank/DDBJ whole genome shotgun (WGS) entry which is preliminary data.</text>
</comment>
<feature type="domain" description="OmpA-like" evidence="6">
    <location>
        <begin position="186"/>
        <end position="304"/>
    </location>
</feature>
<dbReference type="RefSeq" id="WP_132696924.1">
    <property type="nucleotide sequence ID" value="NZ_SLVM01000038.1"/>
</dbReference>
<evidence type="ECO:0000256" key="1">
    <source>
        <dbReference type="ARBA" id="ARBA00004442"/>
    </source>
</evidence>
<dbReference type="CDD" id="cd07185">
    <property type="entry name" value="OmpA_C-like"/>
    <property type="match status" value="1"/>
</dbReference>
<keyword evidence="3" id="KW-0998">Cell outer membrane</keyword>
<keyword evidence="8" id="KW-1185">Reference proteome</keyword>
<name>A0A4R1YH31_9RHOB</name>
<dbReference type="AlphaFoldDB" id="A0A4R1YH31"/>
<feature type="signal peptide" evidence="5">
    <location>
        <begin position="1"/>
        <end position="21"/>
    </location>
</feature>
<dbReference type="PROSITE" id="PS51123">
    <property type="entry name" value="OMPA_2"/>
    <property type="match status" value="1"/>
</dbReference>
<dbReference type="InterPro" id="IPR050330">
    <property type="entry name" value="Bact_OuterMem_StrucFunc"/>
</dbReference>
<sequence length="304" mass="31721">MRFQGLAVVLAALLAPGAVVALTPPEGATVTAEEQVALGTVAVPVGGYDGTHVPAIAAEGAITRRAWHESLDGRTTLQILAPLRDRLLAEGFLPILDCAADSCGGFDFRFATDTLPAPVMHVDLGDFRFLSARRLTRAGPEYATLMVSRSSTRGFVQVTRIRPAAAPETAPRAAAPQAGDDLAARLDRDGRAVLPDLDFDTGAATLNGGDIASLQALAQYLADNPGLTLMLVGHTDAVGALEGNIALSRRRAEAVRAHLVERLGVPAARVTAAGAGFLAPVASNRSEEGRIQNRRVEAIVTALE</sequence>
<gene>
    <name evidence="7" type="ORF">EV216_13813</name>
</gene>
<proteinExistence type="predicted"/>
<dbReference type="EMBL" id="SLVM01000038">
    <property type="protein sequence ID" value="TCM75459.1"/>
    <property type="molecule type" value="Genomic_DNA"/>
</dbReference>
<evidence type="ECO:0000256" key="3">
    <source>
        <dbReference type="ARBA" id="ARBA00023237"/>
    </source>
</evidence>
<dbReference type="InterPro" id="IPR036737">
    <property type="entry name" value="OmpA-like_sf"/>
</dbReference>
<comment type="subcellular location">
    <subcellularLocation>
        <location evidence="1">Cell outer membrane</location>
    </subcellularLocation>
</comment>
<evidence type="ECO:0000313" key="8">
    <source>
        <dbReference type="Proteomes" id="UP000295277"/>
    </source>
</evidence>
<accession>A0A4R1YH31</accession>
<evidence type="ECO:0000256" key="5">
    <source>
        <dbReference type="SAM" id="SignalP"/>
    </source>
</evidence>
<dbReference type="OrthoDB" id="9792021at2"/>
<dbReference type="InterPro" id="IPR006665">
    <property type="entry name" value="OmpA-like"/>
</dbReference>
<dbReference type="InterPro" id="IPR006664">
    <property type="entry name" value="OMP_bac"/>
</dbReference>